<evidence type="ECO:0000313" key="2">
    <source>
        <dbReference type="Proteomes" id="UP000626697"/>
    </source>
</evidence>
<sequence length="58" mass="6740">MLKSNVNYKIGTKRRHDHHYIDNISCFDRTDKNSQNYIKVMSDVLIEDSCPLGPVQNS</sequence>
<comment type="caution">
    <text evidence="1">The sequence shown here is derived from an EMBL/GenBank/DDBJ whole genome shotgun (WGS) entry which is preliminary data.</text>
</comment>
<dbReference type="Proteomes" id="UP000626697">
    <property type="component" value="Unassembled WGS sequence"/>
</dbReference>
<proteinExistence type="predicted"/>
<gene>
    <name evidence="1" type="ORF">HNP81_000022</name>
</gene>
<protein>
    <submittedName>
        <fullName evidence="1">Uncharacterized protein</fullName>
    </submittedName>
</protein>
<accession>A0ABR6CIB3</accession>
<evidence type="ECO:0000313" key="1">
    <source>
        <dbReference type="EMBL" id="MBA9024740.1"/>
    </source>
</evidence>
<organism evidence="1 2">
    <name type="scientific">Peribacillus huizhouensis</name>
    <dbReference type="NCBI Taxonomy" id="1501239"/>
    <lineage>
        <taxon>Bacteria</taxon>
        <taxon>Bacillati</taxon>
        <taxon>Bacillota</taxon>
        <taxon>Bacilli</taxon>
        <taxon>Bacillales</taxon>
        <taxon>Bacillaceae</taxon>
        <taxon>Peribacillus</taxon>
    </lineage>
</organism>
<dbReference type="EMBL" id="JACJHX010000001">
    <property type="protein sequence ID" value="MBA9024740.1"/>
    <property type="molecule type" value="Genomic_DNA"/>
</dbReference>
<name>A0ABR6CIB3_9BACI</name>
<reference evidence="1 2" key="1">
    <citation type="submission" date="2020-08" db="EMBL/GenBank/DDBJ databases">
        <title>Genomic Encyclopedia of Type Strains, Phase IV (KMG-IV): sequencing the most valuable type-strain genomes for metagenomic binning, comparative biology and taxonomic classification.</title>
        <authorList>
            <person name="Goeker M."/>
        </authorList>
    </citation>
    <scope>NUCLEOTIDE SEQUENCE [LARGE SCALE GENOMIC DNA]</scope>
    <source>
        <strain evidence="1 2">DSM 105481</strain>
    </source>
</reference>
<keyword evidence="2" id="KW-1185">Reference proteome</keyword>